<evidence type="ECO:0000256" key="1">
    <source>
        <dbReference type="SAM" id="MobiDB-lite"/>
    </source>
</evidence>
<comment type="caution">
    <text evidence="3">The sequence shown here is derived from an EMBL/GenBank/DDBJ whole genome shotgun (WGS) entry which is preliminary data.</text>
</comment>
<accession>A0A1V2LJX2</accession>
<name>A0A1V2LJX2_PICKU</name>
<evidence type="ECO:0000313" key="4">
    <source>
        <dbReference type="Proteomes" id="UP000189274"/>
    </source>
</evidence>
<evidence type="ECO:0000256" key="2">
    <source>
        <dbReference type="SAM" id="Phobius"/>
    </source>
</evidence>
<dbReference type="Proteomes" id="UP000189274">
    <property type="component" value="Unassembled WGS sequence"/>
</dbReference>
<dbReference type="GO" id="GO:0016192">
    <property type="term" value="P:vesicle-mediated transport"/>
    <property type="evidence" value="ECO:0007669"/>
    <property type="project" value="TreeGrafter"/>
</dbReference>
<keyword evidence="2" id="KW-0812">Transmembrane</keyword>
<feature type="transmembrane region" description="Helical" evidence="2">
    <location>
        <begin position="44"/>
        <end position="64"/>
    </location>
</feature>
<reference evidence="4" key="1">
    <citation type="journal article" date="2017" name="Genome Announc.">
        <title>Genome sequences of Cyberlindnera fabianii 65, Pichia kudriavzevii 129, and Saccharomyces cerevisiae 131 isolated from fermented masau fruits in Zimbabwe.</title>
        <authorList>
            <person name="van Rijswijck I.M.H."/>
            <person name="Derks M.F.L."/>
            <person name="Abee T."/>
            <person name="de Ridder D."/>
            <person name="Smid E.J."/>
        </authorList>
    </citation>
    <scope>NUCLEOTIDE SEQUENCE [LARGE SCALE GENOMIC DNA]</scope>
    <source>
        <strain evidence="4">129</strain>
    </source>
</reference>
<feature type="compositionally biased region" description="Pro residues" evidence="1">
    <location>
        <begin position="216"/>
        <end position="225"/>
    </location>
</feature>
<dbReference type="AlphaFoldDB" id="A0A1V2LJX2"/>
<dbReference type="EMBL" id="MQVM01000019">
    <property type="protein sequence ID" value="ONH72686.1"/>
    <property type="molecule type" value="Genomic_DNA"/>
</dbReference>
<keyword evidence="2" id="KW-1133">Transmembrane helix</keyword>
<feature type="region of interest" description="Disordered" evidence="1">
    <location>
        <begin position="159"/>
        <end position="232"/>
    </location>
</feature>
<dbReference type="Pfam" id="PF12273">
    <property type="entry name" value="RCR"/>
    <property type="match status" value="1"/>
</dbReference>
<protein>
    <submittedName>
        <fullName evidence="3">Protein RCR2</fullName>
    </submittedName>
</protein>
<sequence>MPAIRLHKPSTYSQLRKLARGISHELKRRDSFYYGDDGSDAARYAFFAFAVVALILFIFFTCVVNKRRLRTGRSPIISSYLAPPNYQQSQSQYNANTTGGANLPTYTPNANPSQDVGYYDKNGNFIPAIKDSQGNVLNPNPDLVNNSTINNTGVELSTDIPTAHTQPPNIYEPQSTNDMTYTRPNGPPPTQTYNTSPIQMGTSSSNMNELDDDPELPPYEAPPLPEKSHYRA</sequence>
<keyword evidence="2" id="KW-0472">Membrane</keyword>
<dbReference type="InterPro" id="IPR020999">
    <property type="entry name" value="Chitin_synth_reg_RCR"/>
</dbReference>
<dbReference type="VEuPathDB" id="FungiDB:C5L36_0A00640"/>
<evidence type="ECO:0000313" key="3">
    <source>
        <dbReference type="EMBL" id="ONH72686.1"/>
    </source>
</evidence>
<organism evidence="3 4">
    <name type="scientific">Pichia kudriavzevii</name>
    <name type="common">Yeast</name>
    <name type="synonym">Issatchenkia orientalis</name>
    <dbReference type="NCBI Taxonomy" id="4909"/>
    <lineage>
        <taxon>Eukaryota</taxon>
        <taxon>Fungi</taxon>
        <taxon>Dikarya</taxon>
        <taxon>Ascomycota</taxon>
        <taxon>Saccharomycotina</taxon>
        <taxon>Pichiomycetes</taxon>
        <taxon>Pichiales</taxon>
        <taxon>Pichiaceae</taxon>
        <taxon>Pichia</taxon>
    </lineage>
</organism>
<feature type="compositionally biased region" description="Polar residues" evidence="1">
    <location>
        <begin position="159"/>
        <end position="183"/>
    </location>
</feature>
<proteinExistence type="predicted"/>
<gene>
    <name evidence="3" type="ORF">BOH78_3659</name>
</gene>
<feature type="compositionally biased region" description="Polar residues" evidence="1">
    <location>
        <begin position="191"/>
        <end position="208"/>
    </location>
</feature>
<dbReference type="PANTHER" id="PTHR28187">
    <property type="entry name" value="PROTEIN RCR1-RELATED"/>
    <property type="match status" value="1"/>
</dbReference>
<dbReference type="PANTHER" id="PTHR28187:SF1">
    <property type="entry name" value="PROTEIN RCR1-RELATED"/>
    <property type="match status" value="1"/>
</dbReference>